<organism evidence="3 4">
    <name type="scientific">Tulasnella calospora MUT 4182</name>
    <dbReference type="NCBI Taxonomy" id="1051891"/>
    <lineage>
        <taxon>Eukaryota</taxon>
        <taxon>Fungi</taxon>
        <taxon>Dikarya</taxon>
        <taxon>Basidiomycota</taxon>
        <taxon>Agaricomycotina</taxon>
        <taxon>Agaricomycetes</taxon>
        <taxon>Cantharellales</taxon>
        <taxon>Tulasnellaceae</taxon>
        <taxon>Tulasnella</taxon>
    </lineage>
</organism>
<evidence type="ECO:0000313" key="4">
    <source>
        <dbReference type="Proteomes" id="UP000054248"/>
    </source>
</evidence>
<dbReference type="AlphaFoldDB" id="A0A0C3QC23"/>
<dbReference type="Pfam" id="PF22693">
    <property type="entry name" value="MACPF_1"/>
    <property type="match status" value="1"/>
</dbReference>
<feature type="compositionally biased region" description="Polar residues" evidence="1">
    <location>
        <begin position="158"/>
        <end position="177"/>
    </location>
</feature>
<evidence type="ECO:0000256" key="1">
    <source>
        <dbReference type="SAM" id="MobiDB-lite"/>
    </source>
</evidence>
<dbReference type="InterPro" id="IPR020864">
    <property type="entry name" value="MACPF"/>
</dbReference>
<dbReference type="PROSITE" id="PS51412">
    <property type="entry name" value="MACPF_2"/>
    <property type="match status" value="1"/>
</dbReference>
<reference evidence="3 4" key="1">
    <citation type="submission" date="2014-04" db="EMBL/GenBank/DDBJ databases">
        <authorList>
            <consortium name="DOE Joint Genome Institute"/>
            <person name="Kuo A."/>
            <person name="Girlanda M."/>
            <person name="Perotto S."/>
            <person name="Kohler A."/>
            <person name="Nagy L.G."/>
            <person name="Floudas D."/>
            <person name="Copeland A."/>
            <person name="Barry K.W."/>
            <person name="Cichocki N."/>
            <person name="Veneault-Fourrey C."/>
            <person name="LaButti K."/>
            <person name="Lindquist E.A."/>
            <person name="Lipzen A."/>
            <person name="Lundell T."/>
            <person name="Morin E."/>
            <person name="Murat C."/>
            <person name="Sun H."/>
            <person name="Tunlid A."/>
            <person name="Henrissat B."/>
            <person name="Grigoriev I.V."/>
            <person name="Hibbett D.S."/>
            <person name="Martin F."/>
            <person name="Nordberg H.P."/>
            <person name="Cantor M.N."/>
            <person name="Hua S.X."/>
        </authorList>
    </citation>
    <scope>NUCLEOTIDE SEQUENCE [LARGE SCALE GENOMIC DNA]</scope>
    <source>
        <strain evidence="3 4">MUT 4182</strain>
    </source>
</reference>
<dbReference type="EMBL" id="KN822998">
    <property type="protein sequence ID" value="KIO28180.1"/>
    <property type="molecule type" value="Genomic_DNA"/>
</dbReference>
<sequence length="369" mass="41506">MADELDNSTKELLAGWVDAKLAAKTPYVDAEISASVSKSNEESESQSFVYVIGRHYFSYRKISLKGYVSELKPHPEFKQAVMDALAIENDVERSKEVTKVLKWYGTMFPTSVELGGKKHSTIRKQNSDKSSEEDLKKEMGVKLGRSFGPVGVEAEVSGGTQNKQTHKQSSGSESESFLTVGGNIAESDMDKWKQSLAEPRKWAVTRVLEVESILTLFDKETRLKIALAALKTPVYQFRNKSGRHCLSTNPDESKIPVTSDGPWTNYGTVGMALKEPLDGAVPLYHLYNGQRHLFTTNEYEKRQHLSEWGFTNQGTICYVHSAQKAGTILLNRMWNNGFPDNIYVPPSEIDGQTKWGYVKEDVRYYLYSS</sequence>
<evidence type="ECO:0000313" key="3">
    <source>
        <dbReference type="EMBL" id="KIO28180.1"/>
    </source>
</evidence>
<name>A0A0C3QC23_9AGAM</name>
<dbReference type="Proteomes" id="UP000054248">
    <property type="component" value="Unassembled WGS sequence"/>
</dbReference>
<gene>
    <name evidence="3" type="ORF">M407DRAFT_231163</name>
</gene>
<keyword evidence="4" id="KW-1185">Reference proteome</keyword>
<dbReference type="HOGENOM" id="CLU_042954_0_0_1"/>
<protein>
    <recommendedName>
        <fullName evidence="2">MACPF domain-containing protein</fullName>
    </recommendedName>
</protein>
<dbReference type="InterPro" id="IPR054586">
    <property type="entry name" value="MACPF_1_fungal"/>
</dbReference>
<dbReference type="Pfam" id="PF18885">
    <property type="entry name" value="DUF5648"/>
    <property type="match status" value="1"/>
</dbReference>
<dbReference type="STRING" id="1051891.A0A0C3QC23"/>
<dbReference type="OrthoDB" id="9971254at2759"/>
<dbReference type="InterPro" id="IPR043708">
    <property type="entry name" value="DUF5648"/>
</dbReference>
<proteinExistence type="predicted"/>
<reference evidence="4" key="2">
    <citation type="submission" date="2015-01" db="EMBL/GenBank/DDBJ databases">
        <title>Evolutionary Origins and Diversification of the Mycorrhizal Mutualists.</title>
        <authorList>
            <consortium name="DOE Joint Genome Institute"/>
            <consortium name="Mycorrhizal Genomics Consortium"/>
            <person name="Kohler A."/>
            <person name="Kuo A."/>
            <person name="Nagy L.G."/>
            <person name="Floudas D."/>
            <person name="Copeland A."/>
            <person name="Barry K.W."/>
            <person name="Cichocki N."/>
            <person name="Veneault-Fourrey C."/>
            <person name="LaButti K."/>
            <person name="Lindquist E.A."/>
            <person name="Lipzen A."/>
            <person name="Lundell T."/>
            <person name="Morin E."/>
            <person name="Murat C."/>
            <person name="Riley R."/>
            <person name="Ohm R."/>
            <person name="Sun H."/>
            <person name="Tunlid A."/>
            <person name="Henrissat B."/>
            <person name="Grigoriev I.V."/>
            <person name="Hibbett D.S."/>
            <person name="Martin F."/>
        </authorList>
    </citation>
    <scope>NUCLEOTIDE SEQUENCE [LARGE SCALE GENOMIC DNA]</scope>
    <source>
        <strain evidence="4">MUT 4182</strain>
    </source>
</reference>
<feature type="region of interest" description="Disordered" evidence="1">
    <location>
        <begin position="153"/>
        <end position="177"/>
    </location>
</feature>
<evidence type="ECO:0000259" key="2">
    <source>
        <dbReference type="PROSITE" id="PS51412"/>
    </source>
</evidence>
<accession>A0A0C3QC23</accession>
<feature type="domain" description="MACPF" evidence="2">
    <location>
        <begin position="1"/>
        <end position="241"/>
    </location>
</feature>